<organism evidence="1 2">
    <name type="scientific">Cronartium quercuum f. sp. fusiforme G11</name>
    <dbReference type="NCBI Taxonomy" id="708437"/>
    <lineage>
        <taxon>Eukaryota</taxon>
        <taxon>Fungi</taxon>
        <taxon>Dikarya</taxon>
        <taxon>Basidiomycota</taxon>
        <taxon>Pucciniomycotina</taxon>
        <taxon>Pucciniomycetes</taxon>
        <taxon>Pucciniales</taxon>
        <taxon>Coleosporiaceae</taxon>
        <taxon>Cronartium</taxon>
    </lineage>
</organism>
<accession>A0A9P6TBC3</accession>
<keyword evidence="2" id="KW-1185">Reference proteome</keyword>
<dbReference type="EMBL" id="MU167294">
    <property type="protein sequence ID" value="KAG0144473.1"/>
    <property type="molecule type" value="Genomic_DNA"/>
</dbReference>
<evidence type="ECO:0000313" key="2">
    <source>
        <dbReference type="Proteomes" id="UP000886653"/>
    </source>
</evidence>
<dbReference type="Proteomes" id="UP000886653">
    <property type="component" value="Unassembled WGS sequence"/>
</dbReference>
<dbReference type="AlphaFoldDB" id="A0A9P6TBC3"/>
<protein>
    <submittedName>
        <fullName evidence="1">Uncharacterized protein</fullName>
    </submittedName>
</protein>
<comment type="caution">
    <text evidence="1">The sequence shown here is derived from an EMBL/GenBank/DDBJ whole genome shotgun (WGS) entry which is preliminary data.</text>
</comment>
<name>A0A9P6TBC3_9BASI</name>
<sequence length="272" mass="30095">MSSQRTDSLTHGALHTYCKLTYHTVKRASGTVLEALTESTGQRVKELSIALDSYSKFLANAFTFKQTETGHRNLPLAKFWAVFDLHYTKPSKDWPVRVGSGAHPSKILGSGQDINRREIAYRSLGKQDATITLTRTWTGFDQSVVAGQLDIRISLSLSKAIQNILSHQYFPSHSSNFKMAGRVLGFKITSIVHINVWEVIKEVIVGSVEDASHSTPLQQVADTSFTQEKVELPLHLVCSADLANETTSQSEFARVKLSNGFLCFSVLLPPSL</sequence>
<gene>
    <name evidence="1" type="ORF">CROQUDRAFT_94949</name>
</gene>
<reference evidence="1" key="1">
    <citation type="submission" date="2013-11" db="EMBL/GenBank/DDBJ databases">
        <title>Genome sequence of the fusiform rust pathogen reveals effectors for host alternation and coevolution with pine.</title>
        <authorList>
            <consortium name="DOE Joint Genome Institute"/>
            <person name="Smith K."/>
            <person name="Pendleton A."/>
            <person name="Kubisiak T."/>
            <person name="Anderson C."/>
            <person name="Salamov A."/>
            <person name="Aerts A."/>
            <person name="Riley R."/>
            <person name="Clum A."/>
            <person name="Lindquist E."/>
            <person name="Ence D."/>
            <person name="Campbell M."/>
            <person name="Kronenberg Z."/>
            <person name="Feau N."/>
            <person name="Dhillon B."/>
            <person name="Hamelin R."/>
            <person name="Burleigh J."/>
            <person name="Smith J."/>
            <person name="Yandell M."/>
            <person name="Nelson C."/>
            <person name="Grigoriev I."/>
            <person name="Davis J."/>
        </authorList>
    </citation>
    <scope>NUCLEOTIDE SEQUENCE</scope>
    <source>
        <strain evidence="1">G11</strain>
    </source>
</reference>
<evidence type="ECO:0000313" key="1">
    <source>
        <dbReference type="EMBL" id="KAG0144473.1"/>
    </source>
</evidence>
<proteinExistence type="predicted"/>